<feature type="compositionally biased region" description="Polar residues" evidence="1">
    <location>
        <begin position="40"/>
        <end position="49"/>
    </location>
</feature>
<dbReference type="Proteomes" id="UP000288812">
    <property type="component" value="Unassembled WGS sequence"/>
</dbReference>
<gene>
    <name evidence="2" type="ORF">EF514_00855</name>
</gene>
<accession>A0A437SAG3</accession>
<organism evidence="2 3">
    <name type="scientific">Anaerosphaera multitolerans</name>
    <dbReference type="NCBI Taxonomy" id="2487351"/>
    <lineage>
        <taxon>Bacteria</taxon>
        <taxon>Bacillati</taxon>
        <taxon>Bacillota</taxon>
        <taxon>Tissierellia</taxon>
        <taxon>Tissierellales</taxon>
        <taxon>Peptoniphilaceae</taxon>
        <taxon>Anaerosphaera</taxon>
    </lineage>
</organism>
<evidence type="ECO:0000256" key="1">
    <source>
        <dbReference type="SAM" id="MobiDB-lite"/>
    </source>
</evidence>
<dbReference type="EMBL" id="RLIH01000001">
    <property type="protein sequence ID" value="RVU55794.1"/>
    <property type="molecule type" value="Genomic_DNA"/>
</dbReference>
<keyword evidence="3" id="KW-1185">Reference proteome</keyword>
<evidence type="ECO:0000313" key="2">
    <source>
        <dbReference type="EMBL" id="RVU55794.1"/>
    </source>
</evidence>
<reference evidence="2 3" key="1">
    <citation type="submission" date="2018-11" db="EMBL/GenBank/DDBJ databases">
        <title>Genome sequencing and assembly of Anaerosphaera sp. nov., GS7-6-2.</title>
        <authorList>
            <person name="Rettenmaier R."/>
            <person name="Liebl W."/>
            <person name="Zverlov V."/>
        </authorList>
    </citation>
    <scope>NUCLEOTIDE SEQUENCE [LARGE SCALE GENOMIC DNA]</scope>
    <source>
        <strain evidence="2 3">GS7-6-2</strain>
    </source>
</reference>
<feature type="region of interest" description="Disordered" evidence="1">
    <location>
        <begin position="1"/>
        <end position="55"/>
    </location>
</feature>
<sequence length="66" mass="7719">MKQLYTNKGQRRPLLQDDNVKPVKDGKMSRYQEELDKTNNRPMNNTSGYPCSKKESGDKNHIIYIC</sequence>
<dbReference type="AlphaFoldDB" id="A0A437SAG3"/>
<evidence type="ECO:0000313" key="3">
    <source>
        <dbReference type="Proteomes" id="UP000288812"/>
    </source>
</evidence>
<feature type="compositionally biased region" description="Basic and acidic residues" evidence="1">
    <location>
        <begin position="14"/>
        <end position="39"/>
    </location>
</feature>
<protein>
    <submittedName>
        <fullName evidence="2">Uncharacterized protein</fullName>
    </submittedName>
</protein>
<comment type="caution">
    <text evidence="2">The sequence shown here is derived from an EMBL/GenBank/DDBJ whole genome shotgun (WGS) entry which is preliminary data.</text>
</comment>
<name>A0A437SAG3_9FIRM</name>
<proteinExistence type="predicted"/>